<reference evidence="2 3" key="1">
    <citation type="submission" date="2019-07" db="EMBL/GenBank/DDBJ databases">
        <title>Whole genome shotgun sequence of Chryseobacterium lathyri NBRC 105250.</title>
        <authorList>
            <person name="Hosoyama A."/>
            <person name="Uohara A."/>
            <person name="Ohji S."/>
            <person name="Ichikawa N."/>
        </authorList>
    </citation>
    <scope>NUCLEOTIDE SEQUENCE [LARGE SCALE GENOMIC DNA]</scope>
    <source>
        <strain evidence="2 3">NBRC 105250</strain>
    </source>
</reference>
<dbReference type="Proteomes" id="UP000321150">
    <property type="component" value="Unassembled WGS sequence"/>
</dbReference>
<protein>
    <submittedName>
        <fullName evidence="2">Uncharacterized protein</fullName>
    </submittedName>
</protein>
<proteinExistence type="predicted"/>
<evidence type="ECO:0000313" key="3">
    <source>
        <dbReference type="Proteomes" id="UP000321150"/>
    </source>
</evidence>
<dbReference type="RefSeq" id="WP_111959440.1">
    <property type="nucleotide sequence ID" value="NZ_BJYI01000004.1"/>
</dbReference>
<feature type="signal peptide" evidence="1">
    <location>
        <begin position="1"/>
        <end position="20"/>
    </location>
</feature>
<accession>A0A511Y7Q6</accession>
<sequence length="89" mass="9635">MKKLLMPAIILGLGAGVAFAGNLNSSAKKALVDAYRFDNAQNLCVKVENQQCSDIQSAEVCTWAENSSVTLHEQGETMCGDELYKIPQN</sequence>
<organism evidence="2 3">
    <name type="scientific">Chryseobacterium lathyri</name>
    <dbReference type="NCBI Taxonomy" id="395933"/>
    <lineage>
        <taxon>Bacteria</taxon>
        <taxon>Pseudomonadati</taxon>
        <taxon>Bacteroidota</taxon>
        <taxon>Flavobacteriia</taxon>
        <taxon>Flavobacteriales</taxon>
        <taxon>Weeksellaceae</taxon>
        <taxon>Chryseobacterium group</taxon>
        <taxon>Chryseobacterium</taxon>
    </lineage>
</organism>
<dbReference type="EMBL" id="BJYI01000004">
    <property type="protein sequence ID" value="GEN71222.1"/>
    <property type="molecule type" value="Genomic_DNA"/>
</dbReference>
<dbReference type="OrthoDB" id="1260025at2"/>
<comment type="caution">
    <text evidence="2">The sequence shown here is derived from an EMBL/GenBank/DDBJ whole genome shotgun (WGS) entry which is preliminary data.</text>
</comment>
<dbReference type="AlphaFoldDB" id="A0A511Y7Q6"/>
<feature type="chain" id="PRO_5021774228" evidence="1">
    <location>
        <begin position="21"/>
        <end position="89"/>
    </location>
</feature>
<gene>
    <name evidence="2" type="ORF">CLA01_12940</name>
</gene>
<name>A0A511Y7Q6_9FLAO</name>
<evidence type="ECO:0000256" key="1">
    <source>
        <dbReference type="SAM" id="SignalP"/>
    </source>
</evidence>
<keyword evidence="1" id="KW-0732">Signal</keyword>
<evidence type="ECO:0000313" key="2">
    <source>
        <dbReference type="EMBL" id="GEN71222.1"/>
    </source>
</evidence>